<proteinExistence type="predicted"/>
<sequence>MYQDVDEVLGVWAMVNYGIFPQRGCPGDREFPENLHAIMATNGSYLEVQKIPEPCDMEGDEAPVTCFNRRSVTATHPAGDEGVSDQISFDKNKRFMRLYSEATMPRYRKSPQSVRCSWLSAWDVAQRMKAIPHTREAGPSSPSSETRKKVASGSRLPHDEQFPDVKWIISPDGEADSKSFRFTPSGPSIEVWTDVIIPRFPGQIGIGVYALVSWDGPISPNIEIR</sequence>
<dbReference type="AlphaFoldDB" id="A0A7R9BQV7"/>
<name>A0A7R9BQV7_9CRUS</name>
<dbReference type="EMBL" id="OA883287">
    <property type="protein sequence ID" value="CAD7278497.1"/>
    <property type="molecule type" value="Genomic_DNA"/>
</dbReference>
<keyword evidence="3" id="KW-1185">Reference proteome</keyword>
<dbReference type="EMBL" id="CAJPEX010001250">
    <property type="protein sequence ID" value="CAG0918649.1"/>
    <property type="molecule type" value="Genomic_DNA"/>
</dbReference>
<evidence type="ECO:0000313" key="2">
    <source>
        <dbReference type="EMBL" id="CAD7278497.1"/>
    </source>
</evidence>
<evidence type="ECO:0000313" key="3">
    <source>
        <dbReference type="Proteomes" id="UP000678499"/>
    </source>
</evidence>
<accession>A0A7R9BQV7</accession>
<evidence type="ECO:0000256" key="1">
    <source>
        <dbReference type="SAM" id="MobiDB-lite"/>
    </source>
</evidence>
<feature type="region of interest" description="Disordered" evidence="1">
    <location>
        <begin position="132"/>
        <end position="158"/>
    </location>
</feature>
<dbReference type="Proteomes" id="UP000678499">
    <property type="component" value="Unassembled WGS sequence"/>
</dbReference>
<protein>
    <submittedName>
        <fullName evidence="2">Uncharacterized protein</fullName>
    </submittedName>
</protein>
<organism evidence="2">
    <name type="scientific">Notodromas monacha</name>
    <dbReference type="NCBI Taxonomy" id="399045"/>
    <lineage>
        <taxon>Eukaryota</taxon>
        <taxon>Metazoa</taxon>
        <taxon>Ecdysozoa</taxon>
        <taxon>Arthropoda</taxon>
        <taxon>Crustacea</taxon>
        <taxon>Oligostraca</taxon>
        <taxon>Ostracoda</taxon>
        <taxon>Podocopa</taxon>
        <taxon>Podocopida</taxon>
        <taxon>Cypridocopina</taxon>
        <taxon>Cypridoidea</taxon>
        <taxon>Cyprididae</taxon>
        <taxon>Notodromas</taxon>
    </lineage>
</organism>
<gene>
    <name evidence="2" type="ORF">NMOB1V02_LOCUS6197</name>
</gene>
<reference evidence="2" key="1">
    <citation type="submission" date="2020-11" db="EMBL/GenBank/DDBJ databases">
        <authorList>
            <person name="Tran Van P."/>
        </authorList>
    </citation>
    <scope>NUCLEOTIDE SEQUENCE</scope>
</reference>